<name>A0A3B3BLV0_ORYME</name>
<reference evidence="1" key="2">
    <citation type="submission" date="2025-09" db="UniProtKB">
        <authorList>
            <consortium name="Ensembl"/>
        </authorList>
    </citation>
    <scope>IDENTIFICATION</scope>
</reference>
<protein>
    <submittedName>
        <fullName evidence="1">Uncharacterized protein</fullName>
    </submittedName>
</protein>
<keyword evidence="2" id="KW-1185">Reference proteome</keyword>
<dbReference type="PaxDb" id="30732-ENSOMEP00000006470"/>
<organism evidence="1 2">
    <name type="scientific">Oryzias melastigma</name>
    <name type="common">Marine medaka</name>
    <dbReference type="NCBI Taxonomy" id="30732"/>
    <lineage>
        <taxon>Eukaryota</taxon>
        <taxon>Metazoa</taxon>
        <taxon>Chordata</taxon>
        <taxon>Craniata</taxon>
        <taxon>Vertebrata</taxon>
        <taxon>Euteleostomi</taxon>
        <taxon>Actinopterygii</taxon>
        <taxon>Neopterygii</taxon>
        <taxon>Teleostei</taxon>
        <taxon>Neoteleostei</taxon>
        <taxon>Acanthomorphata</taxon>
        <taxon>Ovalentaria</taxon>
        <taxon>Atherinomorphae</taxon>
        <taxon>Beloniformes</taxon>
        <taxon>Adrianichthyidae</taxon>
        <taxon>Oryziinae</taxon>
        <taxon>Oryzias</taxon>
    </lineage>
</organism>
<dbReference type="AlphaFoldDB" id="A0A3B3BLV0"/>
<proteinExistence type="predicted"/>
<dbReference type="Proteomes" id="UP000261560">
    <property type="component" value="Unplaced"/>
</dbReference>
<dbReference type="Ensembl" id="ENSOMET00000005763.1">
    <property type="protein sequence ID" value="ENSOMEP00000006470.1"/>
    <property type="gene ID" value="ENSOMEG00000007516.1"/>
</dbReference>
<evidence type="ECO:0000313" key="1">
    <source>
        <dbReference type="Ensembl" id="ENSOMEP00000006470.1"/>
    </source>
</evidence>
<reference evidence="1" key="1">
    <citation type="submission" date="2025-08" db="UniProtKB">
        <authorList>
            <consortium name="Ensembl"/>
        </authorList>
    </citation>
    <scope>IDENTIFICATION</scope>
</reference>
<dbReference type="GeneTree" id="ENSGT00940000177737"/>
<accession>A0A3B3BLV0</accession>
<sequence>MRHFSHNNIYLEWHWRGVTDTGALAWQLWGHSSEPSGQSMSPSQAHRRGTQMLLLHWKDVELQVMGGQEASSLPSSQSSSSSHTKEPEMHWPFLKCKKLSLLPVLVSVFPFYALFKQQSSQSEQFVYFHSWEYVRKRHAKSKRIFKKNV</sequence>
<evidence type="ECO:0000313" key="2">
    <source>
        <dbReference type="Proteomes" id="UP000261560"/>
    </source>
</evidence>